<evidence type="ECO:0000313" key="1">
    <source>
        <dbReference type="EMBL" id="VFK40881.1"/>
    </source>
</evidence>
<dbReference type="InterPro" id="IPR012334">
    <property type="entry name" value="Pectin_lyas_fold"/>
</dbReference>
<proteinExistence type="predicted"/>
<sequence>MRPGAPLSWRAGESVTLDFTGDGLLSVTVEKSTLDALAENKGLIRADEGRVILAANAAHDLLSGAVNNTGVIEAREITRKGGRILLTGAAVTNKDRLFSERIELAGDLIINDGEISANGEGIEGGGAIGMEASRAIINTGRVSATGKTGGRIRVATRNGIDAGEWDASGEDAGGDIHIRASGNWEQTAAGRMDASAAAGDGGTIRVTAEKGLWLSGTLDASGGAPENARGNARGGDISLTADTLTLAGAHLHADGATDGGRIRAGGGWQGKDTDLPNARKTRVTASTELTANAGTSGDGGTVVIWSEETTTFAGAIAATGGRSGGDGGRAEVSSHDKLGFTGDADLSAHAGARRKLLLDPKNIVIDDSTPSAYEVIPLTYARPQGR</sequence>
<reference evidence="1" key="1">
    <citation type="submission" date="2019-02" db="EMBL/GenBank/DDBJ databases">
        <authorList>
            <person name="Gruber-Vodicka R. H."/>
            <person name="Seah K. B. B."/>
        </authorList>
    </citation>
    <scope>NUCLEOTIDE SEQUENCE</scope>
    <source>
        <strain evidence="1">BECK_S1321</strain>
    </source>
</reference>
<organism evidence="1">
    <name type="scientific">Candidatus Kentrum sp. SD</name>
    <dbReference type="NCBI Taxonomy" id="2126332"/>
    <lineage>
        <taxon>Bacteria</taxon>
        <taxon>Pseudomonadati</taxon>
        <taxon>Pseudomonadota</taxon>
        <taxon>Gammaproteobacteria</taxon>
        <taxon>Candidatus Kentrum</taxon>
    </lineage>
</organism>
<name>A0A450YH88_9GAMM</name>
<protein>
    <submittedName>
        <fullName evidence="1">Uncharacterized protein</fullName>
    </submittedName>
</protein>
<accession>A0A450YH88</accession>
<gene>
    <name evidence="1" type="ORF">BECKSD772F_GA0070984_10775</name>
</gene>
<dbReference type="EMBL" id="CAADFR010000077">
    <property type="protein sequence ID" value="VFK40881.1"/>
    <property type="molecule type" value="Genomic_DNA"/>
</dbReference>
<dbReference type="Gene3D" id="2.160.20.10">
    <property type="entry name" value="Single-stranded right-handed beta-helix, Pectin lyase-like"/>
    <property type="match status" value="2"/>
</dbReference>
<dbReference type="AlphaFoldDB" id="A0A450YH88"/>